<sequence>MTAAPPLSVAVLVDLEQRQGAGGHVKCWERLSQAALSFPDALDLTLFLSGSREQVTPLGPNVRHVTLPPVFSTRRLQALTGPLPDHTDLSPWHPRLARHLRQGGYGVVHTTDAYFAFSRTAERLATRIGLPLVNSIHTATPELTRMFTEQAIGKACGHGRLYRLLCQRLRLPDLFKQSKLARLAAHQSRCAFALVSKAEEAARAQGVLPAERVRRLRRGINPTMFSPGLRDRAWLAARYGIPETMPLALFVGRLDPSKNLAPLVEAVGQVNGRGVEMRLFCAGDGRERDGIMARLGPQVLCPGQLAVEELARVYASADLLVMPSEIEELSNVVLEGLASGLPVVVSAEGGMGELVQPGLTGEVVPGGDASSWADVLARLAADADLRSRMRAAVAADAPRRLPSWEQVLAEDLLPVWQAAVRP</sequence>
<dbReference type="GO" id="GO:0016757">
    <property type="term" value="F:glycosyltransferase activity"/>
    <property type="evidence" value="ECO:0007669"/>
    <property type="project" value="TreeGrafter"/>
</dbReference>
<gene>
    <name evidence="1" type="ORF">A6A04_03850</name>
</gene>
<dbReference type="AlphaFoldDB" id="A0A178MME5"/>
<dbReference type="Proteomes" id="UP000078428">
    <property type="component" value="Unassembled WGS sequence"/>
</dbReference>
<reference evidence="1 2" key="1">
    <citation type="submission" date="2016-04" db="EMBL/GenBank/DDBJ databases">
        <title>Draft genome sequence of freshwater magnetotactic bacteria Magnetospirillum marisnigri SP-1 and Magnetospirillum moscoviense BB-1.</title>
        <authorList>
            <person name="Koziaeva V."/>
            <person name="Dziuba M.V."/>
            <person name="Ivanov T.M."/>
            <person name="Kuznetsov B."/>
            <person name="Grouzdev D.S."/>
        </authorList>
    </citation>
    <scope>NUCLEOTIDE SEQUENCE [LARGE SCALE GENOMIC DNA]</scope>
    <source>
        <strain evidence="1 2">SP-1</strain>
    </source>
</reference>
<name>A0A178MME5_9PROT</name>
<protein>
    <submittedName>
        <fullName evidence="1">Uncharacterized protein</fullName>
    </submittedName>
</protein>
<keyword evidence="2" id="KW-1185">Reference proteome</keyword>
<dbReference type="Gene3D" id="3.40.50.2000">
    <property type="entry name" value="Glycogen Phosphorylase B"/>
    <property type="match status" value="2"/>
</dbReference>
<dbReference type="STRING" id="1285242.A6A04_03850"/>
<dbReference type="RefSeq" id="WP_082914911.1">
    <property type="nucleotide sequence ID" value="NZ_LWQT01000066.1"/>
</dbReference>
<dbReference type="EMBL" id="LWQT01000066">
    <property type="protein sequence ID" value="OAN49258.1"/>
    <property type="molecule type" value="Genomic_DNA"/>
</dbReference>
<dbReference type="Pfam" id="PF13692">
    <property type="entry name" value="Glyco_trans_1_4"/>
    <property type="match status" value="1"/>
</dbReference>
<dbReference type="PANTHER" id="PTHR45947:SF3">
    <property type="entry name" value="SULFOQUINOVOSYL TRANSFERASE SQD2"/>
    <property type="match status" value="1"/>
</dbReference>
<evidence type="ECO:0000313" key="2">
    <source>
        <dbReference type="Proteomes" id="UP000078428"/>
    </source>
</evidence>
<dbReference type="OrthoDB" id="9802525at2"/>
<accession>A0A178MME5</accession>
<dbReference type="InterPro" id="IPR050194">
    <property type="entry name" value="Glycosyltransferase_grp1"/>
</dbReference>
<dbReference type="PANTHER" id="PTHR45947">
    <property type="entry name" value="SULFOQUINOVOSYL TRANSFERASE SQD2"/>
    <property type="match status" value="1"/>
</dbReference>
<comment type="caution">
    <text evidence="1">The sequence shown here is derived from an EMBL/GenBank/DDBJ whole genome shotgun (WGS) entry which is preliminary data.</text>
</comment>
<dbReference type="SUPFAM" id="SSF53756">
    <property type="entry name" value="UDP-Glycosyltransferase/glycogen phosphorylase"/>
    <property type="match status" value="1"/>
</dbReference>
<evidence type="ECO:0000313" key="1">
    <source>
        <dbReference type="EMBL" id="OAN49258.1"/>
    </source>
</evidence>
<organism evidence="1 2">
    <name type="scientific">Paramagnetospirillum marisnigri</name>
    <dbReference type="NCBI Taxonomy" id="1285242"/>
    <lineage>
        <taxon>Bacteria</taxon>
        <taxon>Pseudomonadati</taxon>
        <taxon>Pseudomonadota</taxon>
        <taxon>Alphaproteobacteria</taxon>
        <taxon>Rhodospirillales</taxon>
        <taxon>Magnetospirillaceae</taxon>
        <taxon>Paramagnetospirillum</taxon>
    </lineage>
</organism>
<proteinExistence type="predicted"/>